<dbReference type="SMART" id="SM00966">
    <property type="entry name" value="SpoVT_AbrB"/>
    <property type="match status" value="1"/>
</dbReference>
<comment type="similarity">
    <text evidence="1">Belongs to the VapB family.</text>
</comment>
<feature type="domain" description="SpoVT-AbrB" evidence="3">
    <location>
        <begin position="5"/>
        <end position="45"/>
    </location>
</feature>
<dbReference type="PROSITE" id="PS51740">
    <property type="entry name" value="SPOVT_ABRB"/>
    <property type="match status" value="1"/>
</dbReference>
<gene>
    <name evidence="4" type="primary">vapB</name>
    <name evidence="4" type="ORF">ABDB84_13035</name>
</gene>
<name>A0ABU9Z0C3_9RHOO</name>
<keyword evidence="5" id="KW-1185">Reference proteome</keyword>
<evidence type="ECO:0000256" key="2">
    <source>
        <dbReference type="PROSITE-ProRule" id="PRU01076"/>
    </source>
</evidence>
<evidence type="ECO:0000313" key="5">
    <source>
        <dbReference type="Proteomes" id="UP001410394"/>
    </source>
</evidence>
<dbReference type="InterPro" id="IPR007159">
    <property type="entry name" value="SpoVT-AbrB_dom"/>
</dbReference>
<dbReference type="EMBL" id="JBDIVE010000007">
    <property type="protein sequence ID" value="MEN3069410.1"/>
    <property type="molecule type" value="Genomic_DNA"/>
</dbReference>
<dbReference type="InterPro" id="IPR051734">
    <property type="entry name" value="VapB_TA_antitoxins"/>
</dbReference>
<protein>
    <submittedName>
        <fullName evidence="4">Type II toxin-antitoxin system VapB family antitoxin</fullName>
    </submittedName>
</protein>
<evidence type="ECO:0000256" key="1">
    <source>
        <dbReference type="ARBA" id="ARBA00007924"/>
    </source>
</evidence>
<dbReference type="SUPFAM" id="SSF89447">
    <property type="entry name" value="AbrB/MazE/MraZ-like"/>
    <property type="match status" value="1"/>
</dbReference>
<dbReference type="InterPro" id="IPR037914">
    <property type="entry name" value="SpoVT-AbrB_sf"/>
</dbReference>
<evidence type="ECO:0000313" key="4">
    <source>
        <dbReference type="EMBL" id="MEN3069410.1"/>
    </source>
</evidence>
<dbReference type="PANTHER" id="PTHR37550:SF3">
    <property type="entry name" value="ANTITOXIN VAPB1"/>
    <property type="match status" value="1"/>
</dbReference>
<comment type="caution">
    <text evidence="4">The sequence shown here is derived from an EMBL/GenBank/DDBJ whole genome shotgun (WGS) entry which is preliminary data.</text>
</comment>
<accession>A0ABU9Z0C3</accession>
<dbReference type="PANTHER" id="PTHR37550">
    <property type="entry name" value="ANTITOXIN VAPB1"/>
    <property type="match status" value="1"/>
</dbReference>
<sequence>MQITAKLFANGRSQAVRLPKEFRFEGSEVLIEKQGDAVILRPLKKKKSWADVFAALDAFESDFVFEREQPAMQERPELEQLWSGK</sequence>
<dbReference type="Gene3D" id="2.10.260.10">
    <property type="match status" value="1"/>
</dbReference>
<dbReference type="InterPro" id="IPR047976">
    <property type="entry name" value="Anti_VapB2-like"/>
</dbReference>
<organism evidence="4 5">
    <name type="scientific">Uliginosibacterium sediminicola</name>
    <dbReference type="NCBI Taxonomy" id="2024550"/>
    <lineage>
        <taxon>Bacteria</taxon>
        <taxon>Pseudomonadati</taxon>
        <taxon>Pseudomonadota</taxon>
        <taxon>Betaproteobacteria</taxon>
        <taxon>Rhodocyclales</taxon>
        <taxon>Zoogloeaceae</taxon>
        <taxon>Uliginosibacterium</taxon>
    </lineage>
</organism>
<reference evidence="4 5" key="1">
    <citation type="journal article" date="2018" name="Int. J. Syst. Evol. Microbiol.">
        <title>Uliginosibacterium sediminicola sp. nov., isolated from freshwater sediment.</title>
        <authorList>
            <person name="Hwang W.M."/>
            <person name="Kim S.M."/>
            <person name="Kang K."/>
            <person name="Ahn T.Y."/>
        </authorList>
    </citation>
    <scope>NUCLEOTIDE SEQUENCE [LARGE SCALE GENOMIC DNA]</scope>
    <source>
        <strain evidence="4 5">M1-21</strain>
    </source>
</reference>
<dbReference type="Proteomes" id="UP001410394">
    <property type="component" value="Unassembled WGS sequence"/>
</dbReference>
<dbReference type="RefSeq" id="WP_345920181.1">
    <property type="nucleotide sequence ID" value="NZ_JBDIVE010000007.1"/>
</dbReference>
<dbReference type="NCBIfam" id="NF040493">
    <property type="entry name" value="TA_anti_VapB"/>
    <property type="match status" value="1"/>
</dbReference>
<proteinExistence type="inferred from homology"/>
<evidence type="ECO:0000259" key="3">
    <source>
        <dbReference type="PROSITE" id="PS51740"/>
    </source>
</evidence>
<dbReference type="Pfam" id="PF04014">
    <property type="entry name" value="MazE_antitoxin"/>
    <property type="match status" value="1"/>
</dbReference>
<keyword evidence="2" id="KW-0238">DNA-binding</keyword>